<keyword evidence="12" id="KW-0812">Transmembrane</keyword>
<proteinExistence type="inferred from homology"/>
<evidence type="ECO:0000256" key="12">
    <source>
        <dbReference type="SAM" id="Phobius"/>
    </source>
</evidence>
<accession>A0AAV1DPM3</accession>
<keyword evidence="6 11" id="KW-0560">Oxidoreductase</keyword>
<evidence type="ECO:0000256" key="7">
    <source>
        <dbReference type="ARBA" id="ARBA00023004"/>
    </source>
</evidence>
<evidence type="ECO:0000256" key="4">
    <source>
        <dbReference type="ARBA" id="ARBA00022617"/>
    </source>
</evidence>
<dbReference type="GO" id="GO:0020037">
    <property type="term" value="F:heme binding"/>
    <property type="evidence" value="ECO:0007669"/>
    <property type="project" value="InterPro"/>
</dbReference>
<dbReference type="InterPro" id="IPR036396">
    <property type="entry name" value="Cyt_P450_sf"/>
</dbReference>
<dbReference type="PROSITE" id="PS00086">
    <property type="entry name" value="CYTOCHROME_P450"/>
    <property type="match status" value="1"/>
</dbReference>
<dbReference type="GO" id="GO:0005506">
    <property type="term" value="F:iron ion binding"/>
    <property type="evidence" value="ECO:0007669"/>
    <property type="project" value="InterPro"/>
</dbReference>
<dbReference type="GO" id="GO:0016020">
    <property type="term" value="C:membrane"/>
    <property type="evidence" value="ECO:0007669"/>
    <property type="project" value="UniProtKB-SubCell"/>
</dbReference>
<evidence type="ECO:0000256" key="1">
    <source>
        <dbReference type="ARBA" id="ARBA00001971"/>
    </source>
</evidence>
<reference evidence="13" key="1">
    <citation type="submission" date="2023-03" db="EMBL/GenBank/DDBJ databases">
        <authorList>
            <person name="Julca I."/>
        </authorList>
    </citation>
    <scope>NUCLEOTIDE SEQUENCE</scope>
</reference>
<sequence length="514" mass="59590">MFMFNRCNNWMYAFYVDYGFLGLQVLAAISSYFLLKLLWVQRRYGLPPGPNGLPILGNLHCLGKNLHQDLCKLSKKYGPIMYLRIGYVPTVVVSSPAAAEKFLKTHDHVFANRPYHQGSWYLCYHQRNLTFSKDNLYWRNMRQICSSNLFSNRRVASFESMRREEVRLMIESLKRAASNGVSVDLSSEIRSLSANMSCLMIFGKKYLDKDFEDRRFGDVIREALHISGHPNFGDYFPLLRIFDIQRLTRRFKEIAKNYDDLIEKIIVDHLDHSQEHQETKEDFVDILMDSMESEEFEFEFDRRHLKAVLLDMLTASMDSTTATIEWTISELLRHPGIMWKLQKEIEQRVGMDRFVEESDLEGLTYLDMVMKESMRLHPASALTLPHVSTEDCIVDGHHIEKNTQLLANIWAIGRDPSVWPDPESFLPERFTGTNVDLLGNDFKLIPFGSGRRSCPGLELAVTVVRFIVAQLVHCFDWELSDNIEPSDLDMSESFGTVTSRAKPLEVIPTYRLHN</sequence>
<evidence type="ECO:0000256" key="11">
    <source>
        <dbReference type="RuleBase" id="RU000461"/>
    </source>
</evidence>
<dbReference type="SUPFAM" id="SSF48264">
    <property type="entry name" value="Cytochrome P450"/>
    <property type="match status" value="1"/>
</dbReference>
<dbReference type="PANTHER" id="PTHR47943">
    <property type="entry name" value="CYTOCHROME P450 93A3-LIKE"/>
    <property type="match status" value="1"/>
</dbReference>
<dbReference type="PANTHER" id="PTHR47943:SF2">
    <property type="entry name" value="CYTOCHROME P450"/>
    <property type="match status" value="1"/>
</dbReference>
<dbReference type="FunFam" id="1.10.630.10:FF:000011">
    <property type="entry name" value="Cytochrome P450 83B1"/>
    <property type="match status" value="1"/>
</dbReference>
<dbReference type="GO" id="GO:0004497">
    <property type="term" value="F:monooxygenase activity"/>
    <property type="evidence" value="ECO:0007669"/>
    <property type="project" value="UniProtKB-KW"/>
</dbReference>
<keyword evidence="12" id="KW-1133">Transmembrane helix</keyword>
<dbReference type="InterPro" id="IPR017972">
    <property type="entry name" value="Cyt_P450_CS"/>
</dbReference>
<keyword evidence="4 10" id="KW-0349">Heme</keyword>
<evidence type="ECO:0000256" key="10">
    <source>
        <dbReference type="PIRSR" id="PIRSR602401-1"/>
    </source>
</evidence>
<keyword evidence="5 10" id="KW-0479">Metal-binding</keyword>
<dbReference type="InterPro" id="IPR001128">
    <property type="entry name" value="Cyt_P450"/>
</dbReference>
<organism evidence="13 14">
    <name type="scientific">Oldenlandia corymbosa var. corymbosa</name>
    <dbReference type="NCBI Taxonomy" id="529605"/>
    <lineage>
        <taxon>Eukaryota</taxon>
        <taxon>Viridiplantae</taxon>
        <taxon>Streptophyta</taxon>
        <taxon>Embryophyta</taxon>
        <taxon>Tracheophyta</taxon>
        <taxon>Spermatophyta</taxon>
        <taxon>Magnoliopsida</taxon>
        <taxon>eudicotyledons</taxon>
        <taxon>Gunneridae</taxon>
        <taxon>Pentapetalae</taxon>
        <taxon>asterids</taxon>
        <taxon>lamiids</taxon>
        <taxon>Gentianales</taxon>
        <taxon>Rubiaceae</taxon>
        <taxon>Rubioideae</taxon>
        <taxon>Spermacoceae</taxon>
        <taxon>Hedyotis-Oldenlandia complex</taxon>
        <taxon>Oldenlandia</taxon>
    </lineage>
</organism>
<feature type="transmembrane region" description="Helical" evidence="12">
    <location>
        <begin position="12"/>
        <end position="35"/>
    </location>
</feature>
<dbReference type="Gene3D" id="1.10.630.10">
    <property type="entry name" value="Cytochrome P450"/>
    <property type="match status" value="1"/>
</dbReference>
<dbReference type="PRINTS" id="PR00385">
    <property type="entry name" value="P450"/>
</dbReference>
<dbReference type="EMBL" id="OX459123">
    <property type="protein sequence ID" value="CAI9109292.1"/>
    <property type="molecule type" value="Genomic_DNA"/>
</dbReference>
<evidence type="ECO:0000256" key="8">
    <source>
        <dbReference type="ARBA" id="ARBA00023033"/>
    </source>
</evidence>
<evidence type="ECO:0000256" key="6">
    <source>
        <dbReference type="ARBA" id="ARBA00023002"/>
    </source>
</evidence>
<evidence type="ECO:0000256" key="5">
    <source>
        <dbReference type="ARBA" id="ARBA00022723"/>
    </source>
</evidence>
<dbReference type="Proteomes" id="UP001161247">
    <property type="component" value="Chromosome 6"/>
</dbReference>
<evidence type="ECO:0000256" key="9">
    <source>
        <dbReference type="ARBA" id="ARBA00023136"/>
    </source>
</evidence>
<evidence type="ECO:0000313" key="13">
    <source>
        <dbReference type="EMBL" id="CAI9109292.1"/>
    </source>
</evidence>
<gene>
    <name evidence="13" type="ORF">OLC1_LOCUS17222</name>
</gene>
<evidence type="ECO:0000313" key="14">
    <source>
        <dbReference type="Proteomes" id="UP001161247"/>
    </source>
</evidence>
<keyword evidence="8 11" id="KW-0503">Monooxygenase</keyword>
<comment type="subcellular location">
    <subcellularLocation>
        <location evidence="2">Membrane</location>
    </subcellularLocation>
</comment>
<keyword evidence="9 12" id="KW-0472">Membrane</keyword>
<dbReference type="GO" id="GO:0016705">
    <property type="term" value="F:oxidoreductase activity, acting on paired donors, with incorporation or reduction of molecular oxygen"/>
    <property type="evidence" value="ECO:0007669"/>
    <property type="project" value="InterPro"/>
</dbReference>
<comment type="similarity">
    <text evidence="3 11">Belongs to the cytochrome P450 family.</text>
</comment>
<dbReference type="AlphaFoldDB" id="A0AAV1DPM3"/>
<feature type="binding site" description="axial binding residue" evidence="10">
    <location>
        <position position="454"/>
    </location>
    <ligand>
        <name>heme</name>
        <dbReference type="ChEBI" id="CHEBI:30413"/>
    </ligand>
    <ligandPart>
        <name>Fe</name>
        <dbReference type="ChEBI" id="CHEBI:18248"/>
    </ligandPart>
</feature>
<evidence type="ECO:0000256" key="3">
    <source>
        <dbReference type="ARBA" id="ARBA00010617"/>
    </source>
</evidence>
<keyword evidence="7 10" id="KW-0408">Iron</keyword>
<name>A0AAV1DPM3_OLDCO</name>
<keyword evidence="14" id="KW-1185">Reference proteome</keyword>
<dbReference type="Pfam" id="PF00067">
    <property type="entry name" value="p450"/>
    <property type="match status" value="1"/>
</dbReference>
<dbReference type="PRINTS" id="PR00463">
    <property type="entry name" value="EP450I"/>
</dbReference>
<evidence type="ECO:0000256" key="2">
    <source>
        <dbReference type="ARBA" id="ARBA00004370"/>
    </source>
</evidence>
<comment type="cofactor">
    <cofactor evidence="1 10">
        <name>heme</name>
        <dbReference type="ChEBI" id="CHEBI:30413"/>
    </cofactor>
</comment>
<protein>
    <submittedName>
        <fullName evidence="13">OLC1v1009094C1</fullName>
    </submittedName>
</protein>
<dbReference type="CDD" id="cd11072">
    <property type="entry name" value="CYP71-like"/>
    <property type="match status" value="1"/>
</dbReference>
<dbReference type="InterPro" id="IPR002401">
    <property type="entry name" value="Cyt_P450_E_grp-I"/>
</dbReference>